<accession>A0A0C4YR83</accession>
<evidence type="ECO:0000313" key="2">
    <source>
        <dbReference type="Proteomes" id="UP000031843"/>
    </source>
</evidence>
<keyword evidence="2" id="KW-1185">Reference proteome</keyword>
<dbReference type="EMBL" id="CP010537">
    <property type="protein sequence ID" value="AJG23086.1"/>
    <property type="molecule type" value="Genomic_DNA"/>
</dbReference>
<gene>
    <name evidence="1" type="ORF">RR42_s1498</name>
</gene>
<evidence type="ECO:0000313" key="1">
    <source>
        <dbReference type="EMBL" id="AJG23086.1"/>
    </source>
</evidence>
<dbReference type="AlphaFoldDB" id="A0A0C4YR83"/>
<dbReference type="STRING" id="68895.RR42_s1498"/>
<reference evidence="1 2" key="1">
    <citation type="journal article" date="2015" name="Genome Announc.">
        <title>Complete Genome Sequence of Cupriavidus basilensis 4G11, Isolated from the Oak Ridge Field Research Center Site.</title>
        <authorList>
            <person name="Ray J."/>
            <person name="Waters R.J."/>
            <person name="Skerker J.M."/>
            <person name="Kuehl J.V."/>
            <person name="Price M.N."/>
            <person name="Huang J."/>
            <person name="Chakraborty R."/>
            <person name="Arkin A.P."/>
            <person name="Deutschbauer A."/>
        </authorList>
    </citation>
    <scope>NUCLEOTIDE SEQUENCE [LARGE SCALE GENOMIC DNA]</scope>
    <source>
        <strain evidence="1">4G11</strain>
    </source>
</reference>
<sequence>MGAPPVLGATLFRHEWQACRRYCVLCADSHAAPVAHGGKLG</sequence>
<dbReference type="Proteomes" id="UP000031843">
    <property type="component" value="Chromosome secondary"/>
</dbReference>
<name>A0A0C4YR83_9BURK</name>
<dbReference type="KEGG" id="cbw:RR42_s1498"/>
<proteinExistence type="predicted"/>
<organism evidence="1 2">
    <name type="scientific">Cupriavidus basilensis</name>
    <dbReference type="NCBI Taxonomy" id="68895"/>
    <lineage>
        <taxon>Bacteria</taxon>
        <taxon>Pseudomonadati</taxon>
        <taxon>Pseudomonadota</taxon>
        <taxon>Betaproteobacteria</taxon>
        <taxon>Burkholderiales</taxon>
        <taxon>Burkholderiaceae</taxon>
        <taxon>Cupriavidus</taxon>
    </lineage>
</organism>
<protein>
    <submittedName>
        <fullName evidence="1">Uncharacterized protein</fullName>
    </submittedName>
</protein>